<organism evidence="1 2">
    <name type="scientific">Desulfosudis oleivorans (strain DSM 6200 / JCM 39069 / Hxd3)</name>
    <name type="common">Desulfococcus oleovorans</name>
    <dbReference type="NCBI Taxonomy" id="96561"/>
    <lineage>
        <taxon>Bacteria</taxon>
        <taxon>Pseudomonadati</taxon>
        <taxon>Thermodesulfobacteriota</taxon>
        <taxon>Desulfobacteria</taxon>
        <taxon>Desulfobacterales</taxon>
        <taxon>Desulfosudaceae</taxon>
        <taxon>Desulfosudis</taxon>
    </lineage>
</organism>
<sequence>MFIMFATAVRADKSGAMDKFLTDKDRAVIAQRVLAGTWYPFETYKNCFTAVARVVAKDNPETLREWGRQYGEATMTSIYKIILQKKDARSAMTAYNSVFKSQFDFGKTEFKMVSDSEILIGLIGFDQNFTILHHVAQGWMERTIQLVINKPVRSEIAGHNWEGTPAVVFRLRW</sequence>
<dbReference type="STRING" id="96561.Dole_0072"/>
<reference evidence="1 2" key="1">
    <citation type="submission" date="2007-10" db="EMBL/GenBank/DDBJ databases">
        <title>Complete sequence of Desulfococcus oleovorans Hxd3.</title>
        <authorList>
            <consortium name="US DOE Joint Genome Institute"/>
            <person name="Copeland A."/>
            <person name="Lucas S."/>
            <person name="Lapidus A."/>
            <person name="Barry K."/>
            <person name="Glavina del Rio T."/>
            <person name="Dalin E."/>
            <person name="Tice H."/>
            <person name="Pitluck S."/>
            <person name="Kiss H."/>
            <person name="Brettin T."/>
            <person name="Bruce D."/>
            <person name="Detter J.C."/>
            <person name="Han C."/>
            <person name="Schmutz J."/>
            <person name="Larimer F."/>
            <person name="Land M."/>
            <person name="Hauser L."/>
            <person name="Kyrpides N."/>
            <person name="Kim E."/>
            <person name="Wawrik B."/>
            <person name="Richardson P."/>
        </authorList>
    </citation>
    <scope>NUCLEOTIDE SEQUENCE [LARGE SCALE GENOMIC DNA]</scope>
    <source>
        <strain evidence="2">DSM 6200 / JCM 39069 / Hxd3</strain>
    </source>
</reference>
<proteinExistence type="predicted"/>
<dbReference type="HOGENOM" id="CLU_1545159_0_0_7"/>
<dbReference type="KEGG" id="dol:Dole_0072"/>
<evidence type="ECO:0000313" key="1">
    <source>
        <dbReference type="EMBL" id="ABW65882.1"/>
    </source>
</evidence>
<accession>A8ZRW5</accession>
<keyword evidence="2" id="KW-1185">Reference proteome</keyword>
<dbReference type="AlphaFoldDB" id="A8ZRW5"/>
<protein>
    <submittedName>
        <fullName evidence="1">Uncharacterized protein</fullName>
    </submittedName>
</protein>
<evidence type="ECO:0000313" key="2">
    <source>
        <dbReference type="Proteomes" id="UP000008561"/>
    </source>
</evidence>
<name>A8ZRW5_DESOH</name>
<dbReference type="EMBL" id="CP000859">
    <property type="protein sequence ID" value="ABW65882.1"/>
    <property type="molecule type" value="Genomic_DNA"/>
</dbReference>
<gene>
    <name evidence="1" type="ordered locus">Dole_0072</name>
</gene>
<dbReference type="Proteomes" id="UP000008561">
    <property type="component" value="Chromosome"/>
</dbReference>